<gene>
    <name evidence="10" type="ORF">EII40_06150</name>
</gene>
<keyword evidence="7 8" id="KW-0472">Membrane</keyword>
<dbReference type="InterPro" id="IPR036163">
    <property type="entry name" value="HMA_dom_sf"/>
</dbReference>
<dbReference type="RefSeq" id="WP_124751402.1">
    <property type="nucleotide sequence ID" value="NZ_RQYS01000022.1"/>
</dbReference>
<comment type="subcellular location">
    <subcellularLocation>
        <location evidence="1">Cell membrane</location>
        <topology evidence="1">Multi-pass membrane protein</topology>
    </subcellularLocation>
</comment>
<protein>
    <submittedName>
        <fullName evidence="10">Heavy metal-associated domain-containing protein</fullName>
    </submittedName>
</protein>
<feature type="transmembrane region" description="Helical" evidence="8">
    <location>
        <begin position="245"/>
        <end position="265"/>
    </location>
</feature>
<feature type="transmembrane region" description="Helical" evidence="8">
    <location>
        <begin position="17"/>
        <end position="37"/>
    </location>
</feature>
<evidence type="ECO:0000256" key="1">
    <source>
        <dbReference type="ARBA" id="ARBA00004651"/>
    </source>
</evidence>
<name>A0A3P1XTZ7_TANFO</name>
<dbReference type="InterPro" id="IPR005524">
    <property type="entry name" value="DUF318"/>
</dbReference>
<keyword evidence="5" id="KW-0479">Metal-binding</keyword>
<keyword evidence="4 8" id="KW-0812">Transmembrane</keyword>
<sequence>MESWNAFINLLNEMSPYLLLGFLFAGLLHVYVPQGIYTRYLSHNDFRSVLWAALFGIPLPLCSCGVIPTAMSLRNEGASKGATTSFLIATPQTGVDSIMATYSLLGLPFAIIRPFVALVTAMVGGVAVNRFAAGDEEKSSESCASACGCVGSDDSSRPRRQNRLIEALRYGYVEMLQDIGKWLVIGLVIAGLITVFVPTTFFEQYADTPIKNMLLVLLFSVPMYLCATGSIPIAAALMLKGMSPGAALVLLMAGPATNMAAILVIRKVMGVKTLVTYLAAIITGAVGFGLAIDYLLPAEWFAAPITATAAACCQPDTPWFKTSCSILLVLLLIYAFFLKYKQKPIQTNDMTAKYKITGMSCNHCKESVEKGLGKLAGVTSVSVDLNSGTAFVEGTATEAEVKAVIDDLGFGYGGKA</sequence>
<reference evidence="10 11" key="1">
    <citation type="submission" date="2018-11" db="EMBL/GenBank/DDBJ databases">
        <title>Genomes From Bacteria Associated with the Canine Oral Cavity: a Test Case for Automated Genome-Based Taxonomic Assignment.</title>
        <authorList>
            <person name="Coil D.A."/>
            <person name="Jospin G."/>
            <person name="Darling A.E."/>
            <person name="Wallis C."/>
            <person name="Davis I.J."/>
            <person name="Harris S."/>
            <person name="Eisen J.A."/>
            <person name="Holcombe L.J."/>
            <person name="O'Flynn C."/>
        </authorList>
    </citation>
    <scope>NUCLEOTIDE SEQUENCE [LARGE SCALE GENOMIC DNA]</scope>
    <source>
        <strain evidence="10 11">OH2617_COT-023</strain>
    </source>
</reference>
<dbReference type="Pfam" id="PF03773">
    <property type="entry name" value="ArsP_1"/>
    <property type="match status" value="1"/>
</dbReference>
<dbReference type="OrthoDB" id="9770315at2"/>
<evidence type="ECO:0000256" key="4">
    <source>
        <dbReference type="ARBA" id="ARBA00022692"/>
    </source>
</evidence>
<evidence type="ECO:0000256" key="6">
    <source>
        <dbReference type="ARBA" id="ARBA00022989"/>
    </source>
</evidence>
<keyword evidence="3" id="KW-1003">Cell membrane</keyword>
<evidence type="ECO:0000313" key="10">
    <source>
        <dbReference type="EMBL" id="RRD61428.1"/>
    </source>
</evidence>
<feature type="transmembrane region" description="Helical" evidence="8">
    <location>
        <begin position="318"/>
        <end position="337"/>
    </location>
</feature>
<dbReference type="CDD" id="cd00371">
    <property type="entry name" value="HMA"/>
    <property type="match status" value="1"/>
</dbReference>
<dbReference type="Proteomes" id="UP000278609">
    <property type="component" value="Unassembled WGS sequence"/>
</dbReference>
<dbReference type="InterPro" id="IPR006121">
    <property type="entry name" value="HMA_dom"/>
</dbReference>
<dbReference type="PANTHER" id="PTHR34184:SF4">
    <property type="entry name" value="UPF0718 PROTEIN YCGR"/>
    <property type="match status" value="1"/>
</dbReference>
<dbReference type="AlphaFoldDB" id="A0A3P1XTZ7"/>
<dbReference type="PROSITE" id="PS01047">
    <property type="entry name" value="HMA_1"/>
    <property type="match status" value="1"/>
</dbReference>
<keyword evidence="6 8" id="KW-1133">Transmembrane helix</keyword>
<feature type="transmembrane region" description="Helical" evidence="8">
    <location>
        <begin position="182"/>
        <end position="202"/>
    </location>
</feature>
<comment type="similarity">
    <text evidence="2">Belongs to the UPF0718 family.</text>
</comment>
<dbReference type="PANTHER" id="PTHR34184">
    <property type="entry name" value="UPF0718 PROTEIN YCGR"/>
    <property type="match status" value="1"/>
</dbReference>
<feature type="transmembrane region" description="Helical" evidence="8">
    <location>
        <begin position="49"/>
        <end position="71"/>
    </location>
</feature>
<dbReference type="InterPro" id="IPR017969">
    <property type="entry name" value="Heavy-metal-associated_CS"/>
</dbReference>
<evidence type="ECO:0000256" key="3">
    <source>
        <dbReference type="ARBA" id="ARBA00022475"/>
    </source>
</evidence>
<feature type="transmembrane region" description="Helical" evidence="8">
    <location>
        <begin position="277"/>
        <end position="298"/>
    </location>
</feature>
<proteinExistence type="inferred from homology"/>
<evidence type="ECO:0000256" key="2">
    <source>
        <dbReference type="ARBA" id="ARBA00006386"/>
    </source>
</evidence>
<feature type="domain" description="HMA" evidence="9">
    <location>
        <begin position="350"/>
        <end position="413"/>
    </location>
</feature>
<dbReference type="Gene3D" id="3.30.70.100">
    <property type="match status" value="1"/>
</dbReference>
<comment type="caution">
    <text evidence="10">The sequence shown here is derived from an EMBL/GenBank/DDBJ whole genome shotgun (WGS) entry which is preliminary data.</text>
</comment>
<dbReference type="Pfam" id="PF00403">
    <property type="entry name" value="HMA"/>
    <property type="match status" value="1"/>
</dbReference>
<organism evidence="10 11">
    <name type="scientific">Tannerella forsythia</name>
    <name type="common">Bacteroides forsythus</name>
    <dbReference type="NCBI Taxonomy" id="28112"/>
    <lineage>
        <taxon>Bacteria</taxon>
        <taxon>Pseudomonadati</taxon>
        <taxon>Bacteroidota</taxon>
        <taxon>Bacteroidia</taxon>
        <taxon>Bacteroidales</taxon>
        <taxon>Tannerellaceae</taxon>
        <taxon>Tannerella</taxon>
    </lineage>
</organism>
<dbReference type="PROSITE" id="PS50846">
    <property type="entry name" value="HMA_2"/>
    <property type="match status" value="1"/>
</dbReference>
<evidence type="ECO:0000259" key="9">
    <source>
        <dbReference type="PROSITE" id="PS50846"/>
    </source>
</evidence>
<dbReference type="EMBL" id="RQYS01000022">
    <property type="protein sequence ID" value="RRD61428.1"/>
    <property type="molecule type" value="Genomic_DNA"/>
</dbReference>
<dbReference type="InterPro" id="IPR052923">
    <property type="entry name" value="UPF0718"/>
</dbReference>
<evidence type="ECO:0000313" key="11">
    <source>
        <dbReference type="Proteomes" id="UP000278609"/>
    </source>
</evidence>
<dbReference type="SUPFAM" id="SSF55008">
    <property type="entry name" value="HMA, heavy metal-associated domain"/>
    <property type="match status" value="1"/>
</dbReference>
<accession>A0A3P1XTZ7</accession>
<evidence type="ECO:0000256" key="5">
    <source>
        <dbReference type="ARBA" id="ARBA00022723"/>
    </source>
</evidence>
<dbReference type="GO" id="GO:0046872">
    <property type="term" value="F:metal ion binding"/>
    <property type="evidence" value="ECO:0007669"/>
    <property type="project" value="UniProtKB-KW"/>
</dbReference>
<evidence type="ECO:0000256" key="7">
    <source>
        <dbReference type="ARBA" id="ARBA00023136"/>
    </source>
</evidence>
<evidence type="ECO:0000256" key="8">
    <source>
        <dbReference type="SAM" id="Phobius"/>
    </source>
</evidence>
<dbReference type="NCBIfam" id="NF033936">
    <property type="entry name" value="CuZnOut_SO0444"/>
    <property type="match status" value="1"/>
</dbReference>
<feature type="transmembrane region" description="Helical" evidence="8">
    <location>
        <begin position="214"/>
        <end position="239"/>
    </location>
</feature>
<dbReference type="GO" id="GO:0005886">
    <property type="term" value="C:plasma membrane"/>
    <property type="evidence" value="ECO:0007669"/>
    <property type="project" value="UniProtKB-SubCell"/>
</dbReference>